<proteinExistence type="predicted"/>
<protein>
    <submittedName>
        <fullName evidence="2">Uncharacterized protein</fullName>
    </submittedName>
</protein>
<reference evidence="3" key="1">
    <citation type="journal article" date="2010" name="Genome Res.">
        <title>Population genomic sequencing of Coccidioides fungi reveals recent hybridization and transposon control.</title>
        <authorList>
            <person name="Neafsey D.E."/>
            <person name="Barker B.M."/>
            <person name="Sharpton T.J."/>
            <person name="Stajich J.E."/>
            <person name="Park D.J."/>
            <person name="Whiston E."/>
            <person name="Hung C.-Y."/>
            <person name="McMahan C."/>
            <person name="White J."/>
            <person name="Sykes S."/>
            <person name="Heiman D."/>
            <person name="Young S."/>
            <person name="Zeng Q."/>
            <person name="Abouelleil A."/>
            <person name="Aftuck L."/>
            <person name="Bessette D."/>
            <person name="Brown A."/>
            <person name="FitzGerald M."/>
            <person name="Lui A."/>
            <person name="Macdonald J.P."/>
            <person name="Priest M."/>
            <person name="Orbach M.J."/>
            <person name="Galgiani J.N."/>
            <person name="Kirkland T.N."/>
            <person name="Cole G.T."/>
            <person name="Birren B.W."/>
            <person name="Henn M.R."/>
            <person name="Taylor J.W."/>
            <person name="Rounsley S.D."/>
        </authorList>
    </citation>
    <scope>NUCLEOTIDE SEQUENCE [LARGE SCALE GENOMIC DNA]</scope>
    <source>
        <strain evidence="3">H538.4</strain>
    </source>
</reference>
<accession>A0A0J8RIC5</accession>
<gene>
    <name evidence="2" type="ORF">CIHG_02186</name>
</gene>
<feature type="region of interest" description="Disordered" evidence="1">
    <location>
        <begin position="31"/>
        <end position="60"/>
    </location>
</feature>
<organism evidence="2 3">
    <name type="scientific">Coccidioides immitis H538.4</name>
    <dbReference type="NCBI Taxonomy" id="396776"/>
    <lineage>
        <taxon>Eukaryota</taxon>
        <taxon>Fungi</taxon>
        <taxon>Dikarya</taxon>
        <taxon>Ascomycota</taxon>
        <taxon>Pezizomycotina</taxon>
        <taxon>Eurotiomycetes</taxon>
        <taxon>Eurotiomycetidae</taxon>
        <taxon>Onygenales</taxon>
        <taxon>Onygenaceae</taxon>
        <taxon>Coccidioides</taxon>
    </lineage>
</organism>
<evidence type="ECO:0000256" key="1">
    <source>
        <dbReference type="SAM" id="MobiDB-lite"/>
    </source>
</evidence>
<evidence type="ECO:0000313" key="2">
    <source>
        <dbReference type="EMBL" id="KMU84401.1"/>
    </source>
</evidence>
<dbReference type="AlphaFoldDB" id="A0A0J8RIC5"/>
<name>A0A0J8RIC5_COCIT</name>
<dbReference type="Proteomes" id="UP000054563">
    <property type="component" value="Unassembled WGS sequence"/>
</dbReference>
<evidence type="ECO:0000313" key="3">
    <source>
        <dbReference type="Proteomes" id="UP000054563"/>
    </source>
</evidence>
<sequence length="93" mass="9931">MTTRSSSAASLVLEAGLGDVCSVVIYIEVPDPPSSTPDRELDFAPLRPTPPQGTSNLWKPVSSRPVPGVYRLNTVLSLLALLATLQRRQSSAN</sequence>
<dbReference type="EMBL" id="DS016985">
    <property type="protein sequence ID" value="KMU84401.1"/>
    <property type="molecule type" value="Genomic_DNA"/>
</dbReference>
<dbReference type="VEuPathDB" id="FungiDB:CIHG_02186"/>